<sequence>MQEFFIRLWGRVINFDILAAGAAISLAGTTLFGEQFWAMVFLAYGLIAFDTLTQWVYICKKFIVDSRRVDEIINVKWQSAVWQFFKAETWNDNYLTSRGFSRITEKMIVYTLAIMVCFFAGKNVPEIHLFSFNLIPAQVFPGFISTVVFLIELTSVNENLILLGHASIADYCEKLRDFILVKLKG</sequence>
<dbReference type="AlphaFoldDB" id="A0A7X2XH72"/>
<feature type="transmembrane region" description="Helical" evidence="1">
    <location>
        <begin position="12"/>
        <end position="32"/>
    </location>
</feature>
<evidence type="ECO:0000313" key="3">
    <source>
        <dbReference type="EMBL" id="MTU04444.1"/>
    </source>
</evidence>
<dbReference type="OrthoDB" id="1634111at2"/>
<protein>
    <submittedName>
        <fullName evidence="2">Uncharacterized protein</fullName>
    </submittedName>
</protein>
<comment type="caution">
    <text evidence="2">The sequence shown here is derived from an EMBL/GenBank/DDBJ whole genome shotgun (WGS) entry which is preliminary data.</text>
</comment>
<feature type="transmembrane region" description="Helical" evidence="1">
    <location>
        <begin position="130"/>
        <end position="151"/>
    </location>
</feature>
<keyword evidence="1" id="KW-0472">Membrane</keyword>
<evidence type="ECO:0000313" key="5">
    <source>
        <dbReference type="Proteomes" id="UP000484547"/>
    </source>
</evidence>
<organism evidence="2 5">
    <name type="scientific">Phascolarctobacterium faecium</name>
    <dbReference type="NCBI Taxonomy" id="33025"/>
    <lineage>
        <taxon>Bacteria</taxon>
        <taxon>Bacillati</taxon>
        <taxon>Bacillota</taxon>
        <taxon>Negativicutes</taxon>
        <taxon>Acidaminococcales</taxon>
        <taxon>Acidaminococcaceae</taxon>
        <taxon>Phascolarctobacterium</taxon>
    </lineage>
</organism>
<feature type="transmembrane region" description="Helical" evidence="1">
    <location>
        <begin position="38"/>
        <end position="58"/>
    </location>
</feature>
<dbReference type="RefSeq" id="WP_149992504.1">
    <property type="nucleotide sequence ID" value="NZ_WNBG01000008.1"/>
</dbReference>
<gene>
    <name evidence="2" type="ORF">GMD11_08895</name>
    <name evidence="3" type="ORF">GMD18_08550</name>
</gene>
<reference evidence="4 5" key="1">
    <citation type="journal article" date="2019" name="Nat. Med.">
        <title>A library of human gut bacterial isolates paired with longitudinal multiomics data enables mechanistic microbiome research.</title>
        <authorList>
            <person name="Poyet M."/>
            <person name="Groussin M."/>
            <person name="Gibbons S.M."/>
            <person name="Avila-Pacheco J."/>
            <person name="Jiang X."/>
            <person name="Kearney S.M."/>
            <person name="Perrotta A.R."/>
            <person name="Berdy B."/>
            <person name="Zhao S."/>
            <person name="Lieberman T.D."/>
            <person name="Swanson P.K."/>
            <person name="Smith M."/>
            <person name="Roesemann S."/>
            <person name="Alexander J.E."/>
            <person name="Rich S.A."/>
            <person name="Livny J."/>
            <person name="Vlamakis H."/>
            <person name="Clish C."/>
            <person name="Bullock K."/>
            <person name="Deik A."/>
            <person name="Scott J."/>
            <person name="Pierce K.A."/>
            <person name="Xavier R.J."/>
            <person name="Alm E.J."/>
        </authorList>
    </citation>
    <scope>NUCLEOTIDE SEQUENCE [LARGE SCALE GENOMIC DNA]</scope>
    <source>
        <strain evidence="2 5">BIOML-A13</strain>
        <strain evidence="3 4">BIOML-A3</strain>
    </source>
</reference>
<proteinExistence type="predicted"/>
<keyword evidence="1" id="KW-1133">Transmembrane helix</keyword>
<feature type="transmembrane region" description="Helical" evidence="1">
    <location>
        <begin position="107"/>
        <end position="124"/>
    </location>
</feature>
<dbReference type="EMBL" id="WNBW01000007">
    <property type="protein sequence ID" value="MTU04444.1"/>
    <property type="molecule type" value="Genomic_DNA"/>
</dbReference>
<dbReference type="Proteomes" id="UP000484547">
    <property type="component" value="Unassembled WGS sequence"/>
</dbReference>
<name>A0A7X2XH72_9FIRM</name>
<dbReference type="Proteomes" id="UP000443070">
    <property type="component" value="Unassembled WGS sequence"/>
</dbReference>
<dbReference type="EMBL" id="WNBM01000007">
    <property type="protein sequence ID" value="MTT76380.1"/>
    <property type="molecule type" value="Genomic_DNA"/>
</dbReference>
<keyword evidence="4" id="KW-1185">Reference proteome</keyword>
<evidence type="ECO:0000313" key="2">
    <source>
        <dbReference type="EMBL" id="MTT76380.1"/>
    </source>
</evidence>
<keyword evidence="1" id="KW-0812">Transmembrane</keyword>
<evidence type="ECO:0000313" key="4">
    <source>
        <dbReference type="Proteomes" id="UP000443070"/>
    </source>
</evidence>
<accession>A0A7X2XH72</accession>
<evidence type="ECO:0000256" key="1">
    <source>
        <dbReference type="SAM" id="Phobius"/>
    </source>
</evidence>